<accession>A0A6J5ME33</accession>
<dbReference type="EMBL" id="LR796432">
    <property type="protein sequence ID" value="CAB4144401.1"/>
    <property type="molecule type" value="Genomic_DNA"/>
</dbReference>
<evidence type="ECO:0000256" key="1">
    <source>
        <dbReference type="SAM" id="MobiDB-lite"/>
    </source>
</evidence>
<feature type="compositionally biased region" description="Acidic residues" evidence="1">
    <location>
        <begin position="35"/>
        <end position="49"/>
    </location>
</feature>
<gene>
    <name evidence="2" type="ORF">UFOVP468_28</name>
</gene>
<feature type="region of interest" description="Disordered" evidence="1">
    <location>
        <begin position="15"/>
        <end position="49"/>
    </location>
</feature>
<sequence length="49" mass="5535">MSRNYLQSEAFRNYASGGYPANTHPDRDWSPPDPADAEDTEDDSEEAEE</sequence>
<reference evidence="2" key="1">
    <citation type="submission" date="2020-04" db="EMBL/GenBank/DDBJ databases">
        <authorList>
            <person name="Chiriac C."/>
            <person name="Salcher M."/>
            <person name="Ghai R."/>
            <person name="Kavagutti S V."/>
        </authorList>
    </citation>
    <scope>NUCLEOTIDE SEQUENCE</scope>
</reference>
<organism evidence="2">
    <name type="scientific">uncultured Caudovirales phage</name>
    <dbReference type="NCBI Taxonomy" id="2100421"/>
    <lineage>
        <taxon>Viruses</taxon>
        <taxon>Duplodnaviria</taxon>
        <taxon>Heunggongvirae</taxon>
        <taxon>Uroviricota</taxon>
        <taxon>Caudoviricetes</taxon>
        <taxon>Peduoviridae</taxon>
        <taxon>Maltschvirus</taxon>
        <taxon>Maltschvirus maltsch</taxon>
    </lineage>
</organism>
<protein>
    <submittedName>
        <fullName evidence="2">Uncharacterized protein</fullName>
    </submittedName>
</protein>
<proteinExistence type="predicted"/>
<evidence type="ECO:0000313" key="2">
    <source>
        <dbReference type="EMBL" id="CAB4144401.1"/>
    </source>
</evidence>
<name>A0A6J5ME33_9CAUD</name>